<evidence type="ECO:0000256" key="2">
    <source>
        <dbReference type="ARBA" id="ARBA00022844"/>
    </source>
</evidence>
<evidence type="ECO:0000313" key="5">
    <source>
        <dbReference type="Proteomes" id="UP000203626"/>
    </source>
</evidence>
<keyword evidence="2" id="KW-0946">Virion</keyword>
<reference evidence="4 5" key="1">
    <citation type="journal article" date="2016" name="J. Gen. Virol.">
        <title>Genomic characterization of a novel poxvirus from a flying fox: evidence for a new genus?</title>
        <authorList>
            <person name="O'Dea M.A."/>
            <person name="Tu S.L."/>
            <person name="Pang S."/>
            <person name="De Ridder T."/>
            <person name="Jackson B."/>
            <person name="Upton C."/>
        </authorList>
    </citation>
    <scope>NUCLEOTIDE SEQUENCE [LARGE SCALE GENOMIC DNA]</scope>
    <source>
        <strain evidence="4 5">Australia</strain>
    </source>
</reference>
<name>A0A1B1MRD7_9POXV</name>
<dbReference type="InterPro" id="IPR004969">
    <property type="entry name" value="Poxvirus_I1"/>
</dbReference>
<dbReference type="GeneID" id="28340375"/>
<comment type="subcellular location">
    <subcellularLocation>
        <location evidence="1">Virion</location>
    </subcellularLocation>
</comment>
<keyword evidence="5" id="KW-1185">Reference proteome</keyword>
<dbReference type="GO" id="GO:0003677">
    <property type="term" value="F:DNA binding"/>
    <property type="evidence" value="ECO:0007669"/>
    <property type="project" value="UniProtKB-KW"/>
</dbReference>
<dbReference type="RefSeq" id="YP_009268763.1">
    <property type="nucleotide sequence ID" value="NC_030656.1"/>
</dbReference>
<accession>A0A1B1MRD7</accession>
<dbReference type="OrthoDB" id="6253at10239"/>
<proteinExistence type="predicted"/>
<dbReference type="PIRSF" id="PIRSF015625">
    <property type="entry name" value="VAC_I1L"/>
    <property type="match status" value="1"/>
</dbReference>
<dbReference type="EMBL" id="KU980965">
    <property type="protein sequence ID" value="ANS71132.1"/>
    <property type="molecule type" value="Genomic_DNA"/>
</dbReference>
<evidence type="ECO:0000313" key="4">
    <source>
        <dbReference type="EMBL" id="ANS71132.1"/>
    </source>
</evidence>
<keyword evidence="3 4" id="KW-0238">DNA-binding</keyword>
<dbReference type="Proteomes" id="UP000203626">
    <property type="component" value="Segment"/>
</dbReference>
<dbReference type="GO" id="GO:0044423">
    <property type="term" value="C:virion component"/>
    <property type="evidence" value="ECO:0007669"/>
    <property type="project" value="UniProtKB-KW"/>
</dbReference>
<evidence type="ECO:0000256" key="1">
    <source>
        <dbReference type="ARBA" id="ARBA00004328"/>
    </source>
</evidence>
<sequence length="310" mass="35562">MMSDCEDKLVLNSISARTLKAYLTSKINDIVDELVTRRPLAKKKQQTKRTEFRIPTDLINEKFVKRFKLCQYKSGVLTSLINSLVENNYFMPDGKLNLEIAKELVLTDIEVKILNSIAPSSSLYIDTSDVRVLAGRLKKPATEICFNDFTYKIDHERIEELINQMAIDGTIILDDVCSVKDSVYIISKELISVIKSRMFKAPQVKDGCITKTRLYDFFNKVTKQEDPKIYVILRDPCIATILNIDIVKVGEFYYTKHNILVNAISSNVDRCMKKFEPEFYEKLAPFVKDNEKVNVSRVVECLTIQSVNVS</sequence>
<gene>
    <name evidence="4" type="ORF">PTPV-Aus-048</name>
</gene>
<dbReference type="Pfam" id="PF03289">
    <property type="entry name" value="Pox_I1"/>
    <property type="match status" value="1"/>
</dbReference>
<dbReference type="KEGG" id="vg:28340375"/>
<organism evidence="4 5">
    <name type="scientific">Pteropox virus</name>
    <dbReference type="NCBI Taxonomy" id="1873698"/>
    <lineage>
        <taxon>Viruses</taxon>
        <taxon>Varidnaviria</taxon>
        <taxon>Bamfordvirae</taxon>
        <taxon>Nucleocytoviricota</taxon>
        <taxon>Pokkesviricetes</taxon>
        <taxon>Chitovirales</taxon>
        <taxon>Poxviridae</taxon>
        <taxon>Chordopoxvirinae</taxon>
        <taxon>Pteropopoxvirus</taxon>
        <taxon>Pteropopoxvirus pteropox</taxon>
    </lineage>
</organism>
<protein>
    <submittedName>
        <fullName evidence="4">DNA-binding core protein</fullName>
    </submittedName>
</protein>
<evidence type="ECO:0000256" key="3">
    <source>
        <dbReference type="ARBA" id="ARBA00023125"/>
    </source>
</evidence>